<evidence type="ECO:0000256" key="2">
    <source>
        <dbReference type="ARBA" id="ARBA00004230"/>
    </source>
</evidence>
<protein>
    <submittedName>
        <fullName evidence="14">Coiled-coil domain-containing protein 103</fullName>
    </submittedName>
</protein>
<evidence type="ECO:0000259" key="12">
    <source>
        <dbReference type="Pfam" id="PF15867"/>
    </source>
</evidence>
<gene>
    <name evidence="14" type="primary">LOC101845947</name>
</gene>
<organism evidence="13 14">
    <name type="scientific">Aplysia californica</name>
    <name type="common">California sea hare</name>
    <dbReference type="NCBI Taxonomy" id="6500"/>
    <lineage>
        <taxon>Eukaryota</taxon>
        <taxon>Metazoa</taxon>
        <taxon>Spiralia</taxon>
        <taxon>Lophotrochozoa</taxon>
        <taxon>Mollusca</taxon>
        <taxon>Gastropoda</taxon>
        <taxon>Heterobranchia</taxon>
        <taxon>Euthyneura</taxon>
        <taxon>Tectipleura</taxon>
        <taxon>Aplysiida</taxon>
        <taxon>Aplysioidea</taxon>
        <taxon>Aplysiidae</taxon>
        <taxon>Aplysia</taxon>
    </lineage>
</organism>
<comment type="subcellular location">
    <subcellularLocation>
        <location evidence="2">Cell projection</location>
        <location evidence="2">Cilium</location>
        <location evidence="2">Flagellum</location>
    </subcellularLocation>
    <subcellularLocation>
        <location evidence="3">Cytoplasm</location>
    </subcellularLocation>
</comment>
<comment type="function">
    <text evidence="1">Dynein-attachment factor required for cilia motility.</text>
</comment>
<comment type="subunit">
    <text evidence="4">Homodimer.</text>
</comment>
<evidence type="ECO:0000256" key="3">
    <source>
        <dbReference type="ARBA" id="ARBA00004496"/>
    </source>
</evidence>
<evidence type="ECO:0000313" key="13">
    <source>
        <dbReference type="Proteomes" id="UP000694888"/>
    </source>
</evidence>
<keyword evidence="13" id="KW-1185">Reference proteome</keyword>
<dbReference type="PANTHER" id="PTHR28572">
    <property type="entry name" value="COILED-COIL DOMAIN-CONTAINING PROTEIN 103"/>
    <property type="match status" value="1"/>
</dbReference>
<feature type="domain" description="RNA-polymerase II-associated protein 3-like C-terminal" evidence="11">
    <location>
        <begin position="111"/>
        <end position="199"/>
    </location>
</feature>
<evidence type="ECO:0000256" key="4">
    <source>
        <dbReference type="ARBA" id="ARBA00011738"/>
    </source>
</evidence>
<evidence type="ECO:0000256" key="10">
    <source>
        <dbReference type="ARBA" id="ARBA00049986"/>
    </source>
</evidence>
<dbReference type="Pfam" id="PF13877">
    <property type="entry name" value="RPAP3_C"/>
    <property type="match status" value="1"/>
</dbReference>
<evidence type="ECO:0000256" key="9">
    <source>
        <dbReference type="ARBA" id="ARBA00023273"/>
    </source>
</evidence>
<dbReference type="InterPro" id="IPR042422">
    <property type="entry name" value="CC103"/>
</dbReference>
<dbReference type="Pfam" id="PF15867">
    <property type="entry name" value="Dynein_attach_N"/>
    <property type="match status" value="1"/>
</dbReference>
<keyword evidence="5" id="KW-0963">Cytoplasm</keyword>
<evidence type="ECO:0000259" key="11">
    <source>
        <dbReference type="Pfam" id="PF13877"/>
    </source>
</evidence>
<keyword evidence="7" id="KW-0282">Flagellum</keyword>
<evidence type="ECO:0000256" key="7">
    <source>
        <dbReference type="ARBA" id="ARBA00022846"/>
    </source>
</evidence>
<proteinExistence type="inferred from homology"/>
<keyword evidence="9" id="KW-0966">Cell projection</keyword>
<evidence type="ECO:0000256" key="1">
    <source>
        <dbReference type="ARBA" id="ARBA00004048"/>
    </source>
</evidence>
<evidence type="ECO:0000256" key="6">
    <source>
        <dbReference type="ARBA" id="ARBA00022794"/>
    </source>
</evidence>
<dbReference type="InterPro" id="IPR031733">
    <property type="entry name" value="Dynein_attach_N"/>
</dbReference>
<dbReference type="InterPro" id="IPR025986">
    <property type="entry name" value="RPAP3-like_C"/>
</dbReference>
<feature type="domain" description="Dynein attachment factor N-terminal" evidence="12">
    <location>
        <begin position="13"/>
        <end position="82"/>
    </location>
</feature>
<sequence length="236" mass="26678">MASTKVSHDDDNLDFNKIEAEVQKAVDNDAKYWRENDAKIRAVEQRVGTYDEFREIVLAAHLQPLEKEDKISSMGTFTQVWNQAAEKKTISTEERKEEEGNFRTEGTFNVPKSGQEFVQRWKRLGKSAADQRKFLFTIGATKISELFKTEISGGLLGEFLECFQVFANDEVVSVIEMLEAFMKSQRFSLSLAFLSRKEKAACAALLETLKAHATVTSSPDLTERVAGIEKNFCGEK</sequence>
<name>A0ABM0K0I3_APLCA</name>
<accession>A0ABM0K0I3</accession>
<dbReference type="GeneID" id="101845947"/>
<keyword evidence="8" id="KW-0969">Cilium</keyword>
<dbReference type="Proteomes" id="UP000694888">
    <property type="component" value="Unplaced"/>
</dbReference>
<dbReference type="PANTHER" id="PTHR28572:SF1">
    <property type="entry name" value="COILED-COIL DOMAIN-CONTAINING PROTEIN 103"/>
    <property type="match status" value="1"/>
</dbReference>
<evidence type="ECO:0000256" key="5">
    <source>
        <dbReference type="ARBA" id="ARBA00022490"/>
    </source>
</evidence>
<evidence type="ECO:0000256" key="8">
    <source>
        <dbReference type="ARBA" id="ARBA00023069"/>
    </source>
</evidence>
<dbReference type="RefSeq" id="XP_005105890.1">
    <property type="nucleotide sequence ID" value="XM_005105833.3"/>
</dbReference>
<evidence type="ECO:0000313" key="14">
    <source>
        <dbReference type="RefSeq" id="XP_005105890.1"/>
    </source>
</evidence>
<keyword evidence="6" id="KW-0970">Cilium biogenesis/degradation</keyword>
<reference evidence="14" key="1">
    <citation type="submission" date="2025-08" db="UniProtKB">
        <authorList>
            <consortium name="RefSeq"/>
        </authorList>
    </citation>
    <scope>IDENTIFICATION</scope>
</reference>
<comment type="similarity">
    <text evidence="10">Belongs to the DNAAF19/PR46b family.</text>
</comment>